<sequence>MMLALNNDAWDTSLMYLSAFDRFFGRHVDASCSSAPFAAIFAIRLSTSDRLAKAAGIGSI</sequence>
<reference evidence="1 2" key="1">
    <citation type="submission" date="2017-07" db="EMBL/GenBank/DDBJ databases">
        <title>Niveispirillum cyanobacteriorum sp. nov., isolated from cyanobacterial aggregates in a eutrophic lake.</title>
        <authorList>
            <person name="Cai H."/>
        </authorList>
    </citation>
    <scope>NUCLEOTIDE SEQUENCE [LARGE SCALE GENOMIC DNA]</scope>
    <source>
        <strain evidence="2">TH1-14</strain>
    </source>
</reference>
<evidence type="ECO:0000313" key="2">
    <source>
        <dbReference type="Proteomes" id="UP000216998"/>
    </source>
</evidence>
<protein>
    <submittedName>
        <fullName evidence="1">Uncharacterized protein</fullName>
    </submittedName>
</protein>
<accession>A0A255Z053</accession>
<comment type="caution">
    <text evidence="1">The sequence shown here is derived from an EMBL/GenBank/DDBJ whole genome shotgun (WGS) entry which is preliminary data.</text>
</comment>
<gene>
    <name evidence="1" type="ORF">CHU95_12900</name>
</gene>
<dbReference type="EMBL" id="NOXU01000029">
    <property type="protein sequence ID" value="OYQ34324.1"/>
    <property type="molecule type" value="Genomic_DNA"/>
</dbReference>
<keyword evidence="2" id="KW-1185">Reference proteome</keyword>
<name>A0A255Z053_9PROT</name>
<evidence type="ECO:0000313" key="1">
    <source>
        <dbReference type="EMBL" id="OYQ34324.1"/>
    </source>
</evidence>
<dbReference type="AlphaFoldDB" id="A0A255Z053"/>
<dbReference type="Proteomes" id="UP000216998">
    <property type="component" value="Unassembled WGS sequence"/>
</dbReference>
<organism evidence="1 2">
    <name type="scientific">Niveispirillum lacus</name>
    <dbReference type="NCBI Taxonomy" id="1981099"/>
    <lineage>
        <taxon>Bacteria</taxon>
        <taxon>Pseudomonadati</taxon>
        <taxon>Pseudomonadota</taxon>
        <taxon>Alphaproteobacteria</taxon>
        <taxon>Rhodospirillales</taxon>
        <taxon>Azospirillaceae</taxon>
        <taxon>Niveispirillum</taxon>
    </lineage>
</organism>
<proteinExistence type="predicted"/>